<keyword evidence="2" id="KW-1185">Reference proteome</keyword>
<evidence type="ECO:0000313" key="2">
    <source>
        <dbReference type="Proteomes" id="UP001409291"/>
    </source>
</evidence>
<accession>A0ABV0BZS5</accession>
<protein>
    <submittedName>
        <fullName evidence="1">Uncharacterized protein</fullName>
    </submittedName>
</protein>
<evidence type="ECO:0000313" key="1">
    <source>
        <dbReference type="EMBL" id="MEN5379992.1"/>
    </source>
</evidence>
<dbReference type="Proteomes" id="UP001409291">
    <property type="component" value="Unassembled WGS sequence"/>
</dbReference>
<dbReference type="RefSeq" id="WP_156169672.1">
    <property type="nucleotide sequence ID" value="NZ_JAOQNK010000001.1"/>
</dbReference>
<comment type="caution">
    <text evidence="1">The sequence shown here is derived from an EMBL/GenBank/DDBJ whole genome shotgun (WGS) entry which is preliminary data.</text>
</comment>
<dbReference type="EMBL" id="JBDJNQ010000013">
    <property type="protein sequence ID" value="MEN5379992.1"/>
    <property type="molecule type" value="Genomic_DNA"/>
</dbReference>
<dbReference type="GeneID" id="90519120"/>
<organism evidence="1 2">
    <name type="scientific">Sphingobacterium kitahiroshimense</name>
    <dbReference type="NCBI Taxonomy" id="470446"/>
    <lineage>
        <taxon>Bacteria</taxon>
        <taxon>Pseudomonadati</taxon>
        <taxon>Bacteroidota</taxon>
        <taxon>Sphingobacteriia</taxon>
        <taxon>Sphingobacteriales</taxon>
        <taxon>Sphingobacteriaceae</taxon>
        <taxon>Sphingobacterium</taxon>
    </lineage>
</organism>
<sequence length="48" mass="5358">MKEQLGIITINIGNTKKLTVHFMARENSVNSNKKVGSIIINTESPMTR</sequence>
<proteinExistence type="predicted"/>
<name>A0ABV0BZS5_9SPHI</name>
<reference evidence="1 2" key="1">
    <citation type="submission" date="2024-04" db="EMBL/GenBank/DDBJ databases">
        <title>WGS of bacteria from Torrens River.</title>
        <authorList>
            <person name="Wyrsch E.R."/>
            <person name="Drigo B."/>
        </authorList>
    </citation>
    <scope>NUCLEOTIDE SEQUENCE [LARGE SCALE GENOMIC DNA]</scope>
    <source>
        <strain evidence="1 2">TWI391</strain>
    </source>
</reference>
<gene>
    <name evidence="1" type="ORF">ABE541_22180</name>
</gene>